<name>A0A268F7B9_NIACI</name>
<keyword evidence="7 9" id="KW-0472">Membrane</keyword>
<dbReference type="GO" id="GO:0005886">
    <property type="term" value="C:plasma membrane"/>
    <property type="evidence" value="ECO:0007669"/>
    <property type="project" value="UniProtKB-SubCell"/>
</dbReference>
<dbReference type="PROSITE" id="PS00943">
    <property type="entry name" value="UBIA"/>
    <property type="match status" value="1"/>
</dbReference>
<feature type="transmembrane region" description="Helical" evidence="9">
    <location>
        <begin position="31"/>
        <end position="50"/>
    </location>
</feature>
<dbReference type="Pfam" id="PF01040">
    <property type="entry name" value="UbiA"/>
    <property type="match status" value="1"/>
</dbReference>
<dbReference type="GO" id="GO:0008495">
    <property type="term" value="F:protoheme IX farnesyltransferase activity"/>
    <property type="evidence" value="ECO:0007669"/>
    <property type="project" value="UniProtKB-UniRule"/>
</dbReference>
<evidence type="ECO:0000256" key="5">
    <source>
        <dbReference type="ARBA" id="ARBA00022989"/>
    </source>
</evidence>
<dbReference type="AlphaFoldDB" id="A0A268F7B9"/>
<comment type="function">
    <text evidence="9">Converts heme B (protoheme IX) to heme O by substitution of the vinyl group on carbon 2 of heme B porphyrin ring with a hydroxyethyl farnesyl side group.</text>
</comment>
<feature type="transmembrane region" description="Helical" evidence="9">
    <location>
        <begin position="103"/>
        <end position="125"/>
    </location>
</feature>
<dbReference type="Proteomes" id="UP000216961">
    <property type="component" value="Unassembled WGS sequence"/>
</dbReference>
<keyword evidence="4 9" id="KW-0812">Transmembrane</keyword>
<comment type="similarity">
    <text evidence="9">Belongs to the UbiA prenyltransferase family. Protoheme IX farnesyltransferase subfamily.</text>
</comment>
<dbReference type="InterPro" id="IPR000537">
    <property type="entry name" value="UbiA_prenyltransferase"/>
</dbReference>
<comment type="pathway">
    <text evidence="9">Porphyrin-containing compound metabolism; heme O biosynthesis; heme O from protoheme: step 1/1.</text>
</comment>
<dbReference type="GO" id="GO:0048034">
    <property type="term" value="P:heme O biosynthetic process"/>
    <property type="evidence" value="ECO:0007669"/>
    <property type="project" value="UniProtKB-UniRule"/>
</dbReference>
<feature type="transmembrane region" description="Helical" evidence="9">
    <location>
        <begin position="283"/>
        <end position="304"/>
    </location>
</feature>
<protein>
    <recommendedName>
        <fullName evidence="9">Protoheme IX farnesyltransferase</fullName>
        <ecNumber evidence="9">2.5.1.141</ecNumber>
    </recommendedName>
    <alternativeName>
        <fullName evidence="9">Heme B farnesyltransferase</fullName>
    </alternativeName>
    <alternativeName>
        <fullName evidence="9">Heme O synthase</fullName>
    </alternativeName>
</protein>
<reference evidence="10 11" key="1">
    <citation type="submission" date="2017-07" db="EMBL/GenBank/DDBJ databases">
        <title>Isolation and whole genome analysis of endospore-forming bacteria from heroin.</title>
        <authorList>
            <person name="Kalinowski J."/>
            <person name="Ahrens B."/>
            <person name="Al-Dilaimi A."/>
            <person name="Winkler A."/>
            <person name="Wibberg D."/>
            <person name="Schleenbecker U."/>
            <person name="Ruckert C."/>
            <person name="Wolfel R."/>
            <person name="Grass G."/>
        </authorList>
    </citation>
    <scope>NUCLEOTIDE SEQUENCE [LARGE SCALE GENOMIC DNA]</scope>
    <source>
        <strain evidence="10 11">7521-2</strain>
    </source>
</reference>
<evidence type="ECO:0000256" key="4">
    <source>
        <dbReference type="ARBA" id="ARBA00022692"/>
    </source>
</evidence>
<proteinExistence type="inferred from homology"/>
<feature type="transmembrane region" description="Helical" evidence="9">
    <location>
        <begin position="131"/>
        <end position="148"/>
    </location>
</feature>
<feature type="transmembrane region" description="Helical" evidence="9">
    <location>
        <begin position="169"/>
        <end position="193"/>
    </location>
</feature>
<dbReference type="NCBIfam" id="TIGR01473">
    <property type="entry name" value="cyoE_ctaB"/>
    <property type="match status" value="1"/>
</dbReference>
<dbReference type="KEGG" id="bcir:C2I06_18220"/>
<dbReference type="CDD" id="cd13957">
    <property type="entry name" value="PT_UbiA_Cox10"/>
    <property type="match status" value="1"/>
</dbReference>
<evidence type="ECO:0000256" key="9">
    <source>
        <dbReference type="HAMAP-Rule" id="MF_00154"/>
    </source>
</evidence>
<feature type="transmembrane region" description="Helical" evidence="9">
    <location>
        <begin position="62"/>
        <end position="82"/>
    </location>
</feature>
<evidence type="ECO:0000256" key="6">
    <source>
        <dbReference type="ARBA" id="ARBA00023133"/>
    </source>
</evidence>
<comment type="miscellaneous">
    <text evidence="9">Carbon 2 of the heme B porphyrin ring is defined according to the Fischer nomenclature.</text>
</comment>
<gene>
    <name evidence="9" type="primary">ctaB</name>
    <name evidence="10" type="ORF">CHH57_20715</name>
</gene>
<dbReference type="EMBL" id="NPBQ01000128">
    <property type="protein sequence ID" value="PAD81290.1"/>
    <property type="molecule type" value="Genomic_DNA"/>
</dbReference>
<accession>A0A268F7B9</accession>
<comment type="caution">
    <text evidence="10">The sequence shown here is derived from an EMBL/GenBank/DDBJ whole genome shotgun (WGS) entry which is preliminary data.</text>
</comment>
<dbReference type="RefSeq" id="WP_095333315.1">
    <property type="nucleotide sequence ID" value="NZ_CP026031.1"/>
</dbReference>
<evidence type="ECO:0000256" key="7">
    <source>
        <dbReference type="ARBA" id="ARBA00023136"/>
    </source>
</evidence>
<dbReference type="PANTHER" id="PTHR43448:SF2">
    <property type="entry name" value="PROTOHEME IX FARNESYLTRANSFERASE, MITOCHONDRIAL"/>
    <property type="match status" value="1"/>
</dbReference>
<evidence type="ECO:0000256" key="1">
    <source>
        <dbReference type="ARBA" id="ARBA00004141"/>
    </source>
</evidence>
<keyword evidence="6 9" id="KW-0350">Heme biosynthesis</keyword>
<comment type="subcellular location">
    <subcellularLocation>
        <location evidence="9">Cell membrane</location>
        <topology evidence="9">Multi-pass membrane protein</topology>
    </subcellularLocation>
    <subcellularLocation>
        <location evidence="1">Membrane</location>
        <topology evidence="1">Multi-pass membrane protein</topology>
    </subcellularLocation>
</comment>
<evidence type="ECO:0000256" key="2">
    <source>
        <dbReference type="ARBA" id="ARBA00022475"/>
    </source>
</evidence>
<feature type="transmembrane region" description="Helical" evidence="9">
    <location>
        <begin position="250"/>
        <end position="271"/>
    </location>
</feature>
<organism evidence="10 11">
    <name type="scientific">Niallia circulans</name>
    <name type="common">Bacillus circulans</name>
    <dbReference type="NCBI Taxonomy" id="1397"/>
    <lineage>
        <taxon>Bacteria</taxon>
        <taxon>Bacillati</taxon>
        <taxon>Bacillota</taxon>
        <taxon>Bacilli</taxon>
        <taxon>Bacillales</taxon>
        <taxon>Bacillaceae</taxon>
        <taxon>Niallia</taxon>
    </lineage>
</organism>
<dbReference type="HAMAP" id="MF_00154">
    <property type="entry name" value="CyoE_CtaB"/>
    <property type="match status" value="1"/>
</dbReference>
<feature type="transmembrane region" description="Helical" evidence="9">
    <location>
        <begin position="228"/>
        <end position="245"/>
    </location>
</feature>
<keyword evidence="3 9" id="KW-0808">Transferase</keyword>
<dbReference type="Gene3D" id="1.10.357.140">
    <property type="entry name" value="UbiA prenyltransferase"/>
    <property type="match status" value="1"/>
</dbReference>
<dbReference type="InterPro" id="IPR044878">
    <property type="entry name" value="UbiA_sf"/>
</dbReference>
<evidence type="ECO:0000256" key="8">
    <source>
        <dbReference type="ARBA" id="ARBA00047690"/>
    </source>
</evidence>
<dbReference type="InterPro" id="IPR030470">
    <property type="entry name" value="UbiA_prenylTrfase_CS"/>
</dbReference>
<dbReference type="PANTHER" id="PTHR43448">
    <property type="entry name" value="PROTOHEME IX FARNESYLTRANSFERASE, MITOCHONDRIAL"/>
    <property type="match status" value="1"/>
</dbReference>
<evidence type="ECO:0000313" key="10">
    <source>
        <dbReference type="EMBL" id="PAD81290.1"/>
    </source>
</evidence>
<evidence type="ECO:0000256" key="3">
    <source>
        <dbReference type="ARBA" id="ARBA00022679"/>
    </source>
</evidence>
<keyword evidence="2 9" id="KW-1003">Cell membrane</keyword>
<comment type="subunit">
    <text evidence="9">Interacts with CtaA.</text>
</comment>
<dbReference type="EC" id="2.5.1.141" evidence="9"/>
<evidence type="ECO:0000313" key="11">
    <source>
        <dbReference type="Proteomes" id="UP000216961"/>
    </source>
</evidence>
<dbReference type="InterPro" id="IPR006369">
    <property type="entry name" value="Protohaem_IX_farnesylTrfase"/>
</dbReference>
<comment type="catalytic activity">
    <reaction evidence="8 9">
        <text>heme b + (2E,6E)-farnesyl diphosphate + H2O = Fe(II)-heme o + diphosphate</text>
        <dbReference type="Rhea" id="RHEA:28070"/>
        <dbReference type="ChEBI" id="CHEBI:15377"/>
        <dbReference type="ChEBI" id="CHEBI:33019"/>
        <dbReference type="ChEBI" id="CHEBI:60344"/>
        <dbReference type="ChEBI" id="CHEBI:60530"/>
        <dbReference type="ChEBI" id="CHEBI:175763"/>
        <dbReference type="EC" id="2.5.1.141"/>
    </reaction>
</comment>
<sequence>MNINKDTKQQLQKPLYKWTVHDLLLLIKCKVLLANVLPVLTSFLLALNILREGFLDYWMEFIFVLLGSTLVMGGALVLNNWYDVDIDSIMERTQKRPTVTGNVPLQTVLILGIGFTIAGFIFLLMVNMKTTLFAFIGWFTYVFLYTMWSKRRYAFNTLIGSLSGAVTPLMGWAAVGSILHKIPLALFLLLFIWQMPHTYAIAIKKFQEYADAKVAMLPVVSGITKTKYHMLFYIACLLPIPFLLASFGKVFVIVTFVFTMGWLILALSGFLVRDQWKWAHWNFLYSVNYLMIIFIYMTILTLCFKVK</sequence>
<keyword evidence="5 9" id="KW-1133">Transmembrane helix</keyword>